<gene>
    <name evidence="7" type="ORF">OS493_022862</name>
</gene>
<dbReference type="Proteomes" id="UP001163046">
    <property type="component" value="Unassembled WGS sequence"/>
</dbReference>
<dbReference type="Pfam" id="PF00057">
    <property type="entry name" value="Ldl_recept_a"/>
    <property type="match status" value="1"/>
</dbReference>
<evidence type="ECO:0000313" key="7">
    <source>
        <dbReference type="EMBL" id="KAJ7384232.1"/>
    </source>
</evidence>
<dbReference type="PROSITE" id="PS50853">
    <property type="entry name" value="FN3"/>
    <property type="match status" value="1"/>
</dbReference>
<dbReference type="Gene3D" id="4.10.400.10">
    <property type="entry name" value="Low-density Lipoprotein Receptor"/>
    <property type="match status" value="1"/>
</dbReference>
<evidence type="ECO:0000256" key="1">
    <source>
        <dbReference type="ARBA" id="ARBA00022729"/>
    </source>
</evidence>
<comment type="caution">
    <text evidence="7">The sequence shown here is derived from an EMBL/GenBank/DDBJ whole genome shotgun (WGS) entry which is preliminary data.</text>
</comment>
<evidence type="ECO:0000256" key="3">
    <source>
        <dbReference type="ARBA" id="ARBA00023157"/>
    </source>
</evidence>
<dbReference type="InterPro" id="IPR003961">
    <property type="entry name" value="FN3_dom"/>
</dbReference>
<dbReference type="EMBL" id="MU825889">
    <property type="protein sequence ID" value="KAJ7384232.1"/>
    <property type="molecule type" value="Genomic_DNA"/>
</dbReference>
<dbReference type="InterPro" id="IPR002172">
    <property type="entry name" value="LDrepeatLR_classA_rpt"/>
</dbReference>
<keyword evidence="1" id="KW-0732">Signal</keyword>
<dbReference type="PROSITE" id="PS50068">
    <property type="entry name" value="LDLRA_2"/>
    <property type="match status" value="1"/>
</dbReference>
<dbReference type="CDD" id="cd00112">
    <property type="entry name" value="LDLa"/>
    <property type="match status" value="1"/>
</dbReference>
<evidence type="ECO:0000256" key="2">
    <source>
        <dbReference type="ARBA" id="ARBA00022737"/>
    </source>
</evidence>
<feature type="domain" description="Fibronectin type-III" evidence="6">
    <location>
        <begin position="151"/>
        <end position="243"/>
    </location>
</feature>
<dbReference type="SUPFAM" id="SSF57424">
    <property type="entry name" value="LDL receptor-like module"/>
    <property type="match status" value="1"/>
</dbReference>
<dbReference type="FunFam" id="4.10.400.10:FF:000034">
    <property type="entry name" value="Low-density lipoprotein receptor-related protein 2"/>
    <property type="match status" value="1"/>
</dbReference>
<keyword evidence="4" id="KW-0325">Glycoprotein</keyword>
<dbReference type="SUPFAM" id="SSF49265">
    <property type="entry name" value="Fibronectin type III"/>
    <property type="match status" value="1"/>
</dbReference>
<keyword evidence="8" id="KW-1185">Reference proteome</keyword>
<feature type="disulfide bond" evidence="5">
    <location>
        <begin position="24"/>
        <end position="42"/>
    </location>
</feature>
<sequence length="263" mass="28534">MEKPENCPKTTRRPITCSSSNYQCTDGTCVPLRYQCDGVRQCSDGSDEVGCGGGTPSTCPDFLCDSKTLCLPLSRRICWLQDFLPGCFSALCTRVRQLASGGHTTRQLLQCSLSAAMLRIRVQSTSPFKGSAPGPLSTTIKTTTLTASTSAPQNMQHVLRGDGSLQITWDAPKTTCRVVINYKIFYRQNTQHSVFQTIETGNVQAYRITGLAGGVTYEIKMQAFSVDGGGAMSDVQQVQIPIIPTQPTAPVTNPQGHLLMQQQ</sequence>
<dbReference type="SMART" id="SM00060">
    <property type="entry name" value="FN3"/>
    <property type="match status" value="1"/>
</dbReference>
<dbReference type="Gene3D" id="2.60.40.10">
    <property type="entry name" value="Immunoglobulins"/>
    <property type="match status" value="1"/>
</dbReference>
<dbReference type="SMART" id="SM00192">
    <property type="entry name" value="LDLa"/>
    <property type="match status" value="1"/>
</dbReference>
<name>A0A9W9ZM58_9CNID</name>
<evidence type="ECO:0000256" key="5">
    <source>
        <dbReference type="PROSITE-ProRule" id="PRU00124"/>
    </source>
</evidence>
<reference evidence="7" key="1">
    <citation type="submission" date="2023-01" db="EMBL/GenBank/DDBJ databases">
        <title>Genome assembly of the deep-sea coral Lophelia pertusa.</title>
        <authorList>
            <person name="Herrera S."/>
            <person name="Cordes E."/>
        </authorList>
    </citation>
    <scope>NUCLEOTIDE SEQUENCE</scope>
    <source>
        <strain evidence="7">USNM1676648</strain>
        <tissue evidence="7">Polyp</tissue>
    </source>
</reference>
<proteinExistence type="predicted"/>
<feature type="disulfide bond" evidence="5">
    <location>
        <begin position="36"/>
        <end position="51"/>
    </location>
</feature>
<evidence type="ECO:0000313" key="8">
    <source>
        <dbReference type="Proteomes" id="UP001163046"/>
    </source>
</evidence>
<dbReference type="PROSITE" id="PS01209">
    <property type="entry name" value="LDLRA_1"/>
    <property type="match status" value="1"/>
</dbReference>
<dbReference type="InterPro" id="IPR036055">
    <property type="entry name" value="LDL_receptor-like_sf"/>
</dbReference>
<keyword evidence="3 5" id="KW-1015">Disulfide bond</keyword>
<dbReference type="InterPro" id="IPR013783">
    <property type="entry name" value="Ig-like_fold"/>
</dbReference>
<dbReference type="Pfam" id="PF00041">
    <property type="entry name" value="fn3"/>
    <property type="match status" value="1"/>
</dbReference>
<keyword evidence="2" id="KW-0677">Repeat</keyword>
<evidence type="ECO:0000256" key="4">
    <source>
        <dbReference type="ARBA" id="ARBA00023180"/>
    </source>
</evidence>
<dbReference type="CDD" id="cd00063">
    <property type="entry name" value="FN3"/>
    <property type="match status" value="1"/>
</dbReference>
<dbReference type="OrthoDB" id="9990982at2759"/>
<dbReference type="InterPro" id="IPR023415">
    <property type="entry name" value="LDLR_class-A_CS"/>
</dbReference>
<dbReference type="InterPro" id="IPR036116">
    <property type="entry name" value="FN3_sf"/>
</dbReference>
<feature type="disulfide bond" evidence="5">
    <location>
        <begin position="17"/>
        <end position="29"/>
    </location>
</feature>
<protein>
    <recommendedName>
        <fullName evidence="6">Fibronectin type-III domain-containing protein</fullName>
    </recommendedName>
</protein>
<accession>A0A9W9ZM58</accession>
<evidence type="ECO:0000259" key="6">
    <source>
        <dbReference type="PROSITE" id="PS50853"/>
    </source>
</evidence>
<dbReference type="AlphaFoldDB" id="A0A9W9ZM58"/>
<organism evidence="7 8">
    <name type="scientific">Desmophyllum pertusum</name>
    <dbReference type="NCBI Taxonomy" id="174260"/>
    <lineage>
        <taxon>Eukaryota</taxon>
        <taxon>Metazoa</taxon>
        <taxon>Cnidaria</taxon>
        <taxon>Anthozoa</taxon>
        <taxon>Hexacorallia</taxon>
        <taxon>Scleractinia</taxon>
        <taxon>Caryophylliina</taxon>
        <taxon>Caryophylliidae</taxon>
        <taxon>Desmophyllum</taxon>
    </lineage>
</organism>